<evidence type="ECO:0000313" key="7">
    <source>
        <dbReference type="Proteomes" id="UP000012960"/>
    </source>
</evidence>
<evidence type="ECO:0000313" key="6">
    <source>
        <dbReference type="EnsemblPlants" id="Ma00_p03080.1"/>
    </source>
</evidence>
<comment type="similarity">
    <text evidence="1">Belongs to the thiolase-like superfamily. Thiolase family.</text>
</comment>
<feature type="signal peptide" evidence="4">
    <location>
        <begin position="1"/>
        <end position="19"/>
    </location>
</feature>
<keyword evidence="3" id="KW-0012">Acyltransferase</keyword>
<feature type="domain" description="Thiolase C-terminal" evidence="5">
    <location>
        <begin position="45"/>
        <end position="100"/>
    </location>
</feature>
<dbReference type="PANTHER" id="PTHR18919:SF161">
    <property type="entry name" value="ACETYL-COA ACETYLTRANSFERASE 2"/>
    <property type="match status" value="1"/>
</dbReference>
<evidence type="ECO:0000259" key="5">
    <source>
        <dbReference type="Pfam" id="PF02803"/>
    </source>
</evidence>
<dbReference type="EnsemblPlants" id="Ma00_t03080.1">
    <property type="protein sequence ID" value="Ma00_p03080.1"/>
    <property type="gene ID" value="Ma00_g03080"/>
</dbReference>
<evidence type="ECO:0000256" key="4">
    <source>
        <dbReference type="SAM" id="SignalP"/>
    </source>
</evidence>
<proteinExistence type="inferred from homology"/>
<evidence type="ECO:0000256" key="1">
    <source>
        <dbReference type="ARBA" id="ARBA00010982"/>
    </source>
</evidence>
<protein>
    <recommendedName>
        <fullName evidence="5">Thiolase C-terminal domain-containing protein</fullName>
    </recommendedName>
</protein>
<dbReference type="GO" id="GO:0016747">
    <property type="term" value="F:acyltransferase activity, transferring groups other than amino-acyl groups"/>
    <property type="evidence" value="ECO:0007669"/>
    <property type="project" value="InterPro"/>
</dbReference>
<feature type="chain" id="PRO_5032752071" description="Thiolase C-terminal domain-containing protein" evidence="4">
    <location>
        <begin position="20"/>
        <end position="142"/>
    </location>
</feature>
<dbReference type="Pfam" id="PF02803">
    <property type="entry name" value="Thiolase_C"/>
    <property type="match status" value="1"/>
</dbReference>
<organism evidence="6 7">
    <name type="scientific">Musa acuminata subsp. malaccensis</name>
    <name type="common">Wild banana</name>
    <name type="synonym">Musa malaccensis</name>
    <dbReference type="NCBI Taxonomy" id="214687"/>
    <lineage>
        <taxon>Eukaryota</taxon>
        <taxon>Viridiplantae</taxon>
        <taxon>Streptophyta</taxon>
        <taxon>Embryophyta</taxon>
        <taxon>Tracheophyta</taxon>
        <taxon>Spermatophyta</taxon>
        <taxon>Magnoliopsida</taxon>
        <taxon>Liliopsida</taxon>
        <taxon>Zingiberales</taxon>
        <taxon>Musaceae</taxon>
        <taxon>Musa</taxon>
    </lineage>
</organism>
<dbReference type="InParanoid" id="A0A804HMT4"/>
<evidence type="ECO:0000256" key="3">
    <source>
        <dbReference type="ARBA" id="ARBA00023315"/>
    </source>
</evidence>
<dbReference type="AlphaFoldDB" id="A0A804HMT4"/>
<keyword evidence="2" id="KW-0808">Transferase</keyword>
<dbReference type="InterPro" id="IPR016039">
    <property type="entry name" value="Thiolase-like"/>
</dbReference>
<evidence type="ECO:0000256" key="2">
    <source>
        <dbReference type="ARBA" id="ARBA00022679"/>
    </source>
</evidence>
<name>A0A804HMT4_MUSAM</name>
<sequence length="142" mass="16286">MSVTFFLIRILYFHVFTISDDIVLNHLKCIFELSYKWKEGSRIGIARIRGYADAAHTPLLFTTTPALAIRKALLNTGLEASQVDYYEINEAFSVVALAIRSFFHSLLIKLMFMVGLPPWTPSRLQWNSHTGHLARGIETKKW</sequence>
<keyword evidence="7" id="KW-1185">Reference proteome</keyword>
<dbReference type="Gramene" id="Ma00_t03080.1">
    <property type="protein sequence ID" value="Ma00_p03080.1"/>
    <property type="gene ID" value="Ma00_g03080"/>
</dbReference>
<accession>A0A804HMT4</accession>
<dbReference type="SUPFAM" id="SSF53901">
    <property type="entry name" value="Thiolase-like"/>
    <property type="match status" value="1"/>
</dbReference>
<dbReference type="Gene3D" id="3.40.47.10">
    <property type="match status" value="1"/>
</dbReference>
<keyword evidence="4" id="KW-0732">Signal</keyword>
<dbReference type="Proteomes" id="UP000012960">
    <property type="component" value="Unplaced"/>
</dbReference>
<reference evidence="6" key="1">
    <citation type="submission" date="2021-05" db="UniProtKB">
        <authorList>
            <consortium name="EnsemblPlants"/>
        </authorList>
    </citation>
    <scope>IDENTIFICATION</scope>
    <source>
        <strain evidence="6">subsp. malaccensis</strain>
    </source>
</reference>
<dbReference type="PANTHER" id="PTHR18919">
    <property type="entry name" value="ACETYL-COA C-ACYLTRANSFERASE"/>
    <property type="match status" value="1"/>
</dbReference>
<dbReference type="InterPro" id="IPR020617">
    <property type="entry name" value="Thiolase_C"/>
</dbReference>